<dbReference type="PROSITE" id="PS51736">
    <property type="entry name" value="RECOMBINASES_3"/>
    <property type="match status" value="1"/>
</dbReference>
<evidence type="ECO:0000256" key="4">
    <source>
        <dbReference type="ARBA" id="ARBA00023125"/>
    </source>
</evidence>
<dbReference type="GO" id="GO:0015074">
    <property type="term" value="P:DNA integration"/>
    <property type="evidence" value="ECO:0007669"/>
    <property type="project" value="UniProtKB-KW"/>
</dbReference>
<dbReference type="FunFam" id="3.40.50.1390:FF:000001">
    <property type="entry name" value="DNA recombinase"/>
    <property type="match status" value="1"/>
</dbReference>
<dbReference type="SMART" id="SM00857">
    <property type="entry name" value="Resolvase"/>
    <property type="match status" value="1"/>
</dbReference>
<dbReference type="GO" id="GO:0003677">
    <property type="term" value="F:DNA binding"/>
    <property type="evidence" value="ECO:0007669"/>
    <property type="project" value="UniProtKB-KW"/>
</dbReference>
<protein>
    <submittedName>
        <fullName evidence="9">DNA invertase</fullName>
    </submittedName>
</protein>
<dbReference type="InterPro" id="IPR050639">
    <property type="entry name" value="SSR_resolvase"/>
</dbReference>
<feature type="domain" description="Resolvase/invertase-type recombinase catalytic" evidence="8">
    <location>
        <begin position="1"/>
        <end position="134"/>
    </location>
</feature>
<name>A0A2W4QWC5_9GAMM</name>
<dbReference type="CDD" id="cd03768">
    <property type="entry name" value="SR_ResInv"/>
    <property type="match status" value="1"/>
</dbReference>
<dbReference type="SUPFAM" id="SSF53041">
    <property type="entry name" value="Resolvase-like"/>
    <property type="match status" value="1"/>
</dbReference>
<dbReference type="Proteomes" id="UP000249396">
    <property type="component" value="Unassembled WGS sequence"/>
</dbReference>
<dbReference type="PROSITE" id="PS00397">
    <property type="entry name" value="RECOMBINASES_1"/>
    <property type="match status" value="1"/>
</dbReference>
<evidence type="ECO:0000256" key="3">
    <source>
        <dbReference type="ARBA" id="ARBA00023100"/>
    </source>
</evidence>
<proteinExistence type="inferred from homology"/>
<keyword evidence="3" id="KW-0230">DNA invertase</keyword>
<reference evidence="9 10" key="1">
    <citation type="journal article" date="2018" name="Aquat. Microb. Ecol.">
        <title>Gammaproteobacterial methanotrophs dominate.</title>
        <authorList>
            <person name="Rissanen A.J."/>
            <person name="Saarenheimo J."/>
            <person name="Tiirola M."/>
            <person name="Peura S."/>
            <person name="Aalto S.L."/>
            <person name="Karvinen A."/>
            <person name="Nykanen H."/>
        </authorList>
    </citation>
    <scope>NUCLEOTIDE SEQUENCE [LARGE SCALE GENOMIC DNA]</scope>
    <source>
        <strain evidence="9">AMbin10</strain>
    </source>
</reference>
<dbReference type="GO" id="GO:0000150">
    <property type="term" value="F:DNA strand exchange activity"/>
    <property type="evidence" value="ECO:0007669"/>
    <property type="project" value="UniProtKB-KW"/>
</dbReference>
<dbReference type="InterPro" id="IPR006118">
    <property type="entry name" value="Recombinase_CS"/>
</dbReference>
<dbReference type="AlphaFoldDB" id="A0A2W4QWC5"/>
<evidence type="ECO:0000256" key="2">
    <source>
        <dbReference type="ARBA" id="ARBA00022908"/>
    </source>
</evidence>
<evidence type="ECO:0000256" key="1">
    <source>
        <dbReference type="ARBA" id="ARBA00009913"/>
    </source>
</evidence>
<keyword evidence="4" id="KW-0238">DNA-binding</keyword>
<dbReference type="Gene3D" id="3.40.50.1390">
    <property type="entry name" value="Resolvase, N-terminal catalytic domain"/>
    <property type="match status" value="1"/>
</dbReference>
<organism evidence="9 10">
    <name type="scientific">Candidatus Methylumidiphilus alinenensis</name>
    <dbReference type="NCBI Taxonomy" id="2202197"/>
    <lineage>
        <taxon>Bacteria</taxon>
        <taxon>Pseudomonadati</taxon>
        <taxon>Pseudomonadota</taxon>
        <taxon>Gammaproteobacteria</taxon>
        <taxon>Methylococcales</taxon>
        <taxon>Candidatus Methylumidiphilus</taxon>
    </lineage>
</organism>
<evidence type="ECO:0000256" key="7">
    <source>
        <dbReference type="PROSITE-ProRule" id="PRU10137"/>
    </source>
</evidence>
<dbReference type="PANTHER" id="PTHR30461">
    <property type="entry name" value="DNA-INVERTASE FROM LAMBDOID PROPHAGE"/>
    <property type="match status" value="1"/>
</dbReference>
<evidence type="ECO:0000256" key="5">
    <source>
        <dbReference type="ARBA" id="ARBA00023172"/>
    </source>
</evidence>
<keyword evidence="2" id="KW-0229">DNA integration</keyword>
<gene>
    <name evidence="9" type="ORF">DM484_16905</name>
</gene>
<keyword evidence="5" id="KW-0233">DNA recombination</keyword>
<evidence type="ECO:0000313" key="9">
    <source>
        <dbReference type="EMBL" id="PZN76305.1"/>
    </source>
</evidence>
<dbReference type="InterPro" id="IPR006119">
    <property type="entry name" value="Resolv_N"/>
</dbReference>
<dbReference type="Pfam" id="PF00239">
    <property type="entry name" value="Resolvase"/>
    <property type="match status" value="1"/>
</dbReference>
<comment type="caution">
    <text evidence="9">The sequence shown here is derived from an EMBL/GenBank/DDBJ whole genome shotgun (WGS) entry which is preliminary data.</text>
</comment>
<accession>A0A2W4QWC5</accession>
<evidence type="ECO:0000259" key="8">
    <source>
        <dbReference type="PROSITE" id="PS51736"/>
    </source>
</evidence>
<dbReference type="PROSITE" id="PS00398">
    <property type="entry name" value="RECOMBINASES_2"/>
    <property type="match status" value="1"/>
</dbReference>
<dbReference type="PANTHER" id="PTHR30461:SF2">
    <property type="entry name" value="SERINE RECOMBINASE PINE-RELATED"/>
    <property type="match status" value="1"/>
</dbReference>
<feature type="active site" description="O-(5'-phospho-DNA)-serine intermediate" evidence="6 7">
    <location>
        <position position="9"/>
    </location>
</feature>
<sequence length="149" mass="15922">MKYGYARVSTDDQKADLQIAALKKAGCEHVFTDTASGASSKRPELTRCLASLRAGDVLVVWKLDRLGRSLSHLVAVLSDLQKRGVAFLSLTEAIDTENAAGRLMGHILGALAEFERSLIVERTQAGLNAAKNWGASGRSLTISGNMPVP</sequence>
<dbReference type="InterPro" id="IPR036162">
    <property type="entry name" value="Resolvase-like_N_sf"/>
</dbReference>
<evidence type="ECO:0000313" key="10">
    <source>
        <dbReference type="Proteomes" id="UP000249396"/>
    </source>
</evidence>
<comment type="similarity">
    <text evidence="1">Belongs to the site-specific recombinase resolvase family.</text>
</comment>
<dbReference type="EMBL" id="QJPH01000361">
    <property type="protein sequence ID" value="PZN76305.1"/>
    <property type="molecule type" value="Genomic_DNA"/>
</dbReference>
<evidence type="ECO:0000256" key="6">
    <source>
        <dbReference type="PIRSR" id="PIRSR606118-50"/>
    </source>
</evidence>